<evidence type="ECO:0000313" key="2">
    <source>
        <dbReference type="Proteomes" id="UP000569903"/>
    </source>
</evidence>
<organism evidence="1 2">
    <name type="scientific">Listeria newyorkensis</name>
    <dbReference type="NCBI Taxonomy" id="1497681"/>
    <lineage>
        <taxon>Bacteria</taxon>
        <taxon>Bacillati</taxon>
        <taxon>Bacillota</taxon>
        <taxon>Bacilli</taxon>
        <taxon>Bacillales</taxon>
        <taxon>Listeriaceae</taxon>
        <taxon>Listeria</taxon>
    </lineage>
</organism>
<sequence>MNKIDTLNKYTFDKALTVEIVDLKEIHDETIPAWWKNVFSQEDNNSRIECLIKHWEEILGTEMRNTIMYFKEFLKNIELMKLGNKYFILYSIKSLKSDEILFYTGGNPLEKNFSDKTELKCDWDRVPERLKLFYEELHDGFYYFPSRGMGIDSIDNVTYLDEDEWGIIEELDEPIEINLKSSYGFFSNGAGSYVVIDIADCKNDKAILWSAKTAPDYDLNFWDVVDEWTVIGFD</sequence>
<dbReference type="EMBL" id="JAARQN010000009">
    <property type="protein sequence ID" value="MBC1458178.1"/>
    <property type="molecule type" value="Genomic_DNA"/>
</dbReference>
<protein>
    <submittedName>
        <fullName evidence="1">SMI1/KNR4 family protein</fullName>
    </submittedName>
</protein>
<proteinExistence type="predicted"/>
<name>A0A841YXY6_9LIST</name>
<comment type="caution">
    <text evidence="1">The sequence shown here is derived from an EMBL/GenBank/DDBJ whole genome shotgun (WGS) entry which is preliminary data.</text>
</comment>
<accession>A0A841YXY6</accession>
<dbReference type="Proteomes" id="UP000569903">
    <property type="component" value="Unassembled WGS sequence"/>
</dbReference>
<gene>
    <name evidence="1" type="ORF">HB850_10445</name>
</gene>
<reference evidence="1 2" key="1">
    <citation type="submission" date="2020-03" db="EMBL/GenBank/DDBJ databases">
        <title>Soil Listeria distribution.</title>
        <authorList>
            <person name="Liao J."/>
            <person name="Wiedmann M."/>
        </authorList>
    </citation>
    <scope>NUCLEOTIDE SEQUENCE [LARGE SCALE GENOMIC DNA]</scope>
    <source>
        <strain evidence="1 2">FSL L7-1614</strain>
    </source>
</reference>
<dbReference type="AlphaFoldDB" id="A0A841YXY6"/>
<evidence type="ECO:0000313" key="1">
    <source>
        <dbReference type="EMBL" id="MBC1458178.1"/>
    </source>
</evidence>
<dbReference type="RefSeq" id="WP_185389387.1">
    <property type="nucleotide sequence ID" value="NZ_JAARQN010000009.1"/>
</dbReference>